<comment type="catalytic activity">
    <reaction evidence="9">
        <text>Couples ATP hydrolysis with the unwinding of duplex DNA by translocating in the 3'-5' direction.</text>
        <dbReference type="EC" id="5.6.2.4"/>
    </reaction>
</comment>
<dbReference type="Proteomes" id="UP000596329">
    <property type="component" value="Chromosome"/>
</dbReference>
<keyword evidence="2" id="KW-0479">Metal-binding</keyword>
<gene>
    <name evidence="15" type="ORF">H0H26_05500</name>
</gene>
<evidence type="ECO:0000313" key="15">
    <source>
        <dbReference type="EMBL" id="QRE05044.1"/>
    </source>
</evidence>
<dbReference type="InterPro" id="IPR014001">
    <property type="entry name" value="Helicase_ATP-bd"/>
</dbReference>
<dbReference type="EC" id="5.6.2.4" evidence="10"/>
<dbReference type="RefSeq" id="WP_203096274.1">
    <property type="nucleotide sequence ID" value="NZ_CP059075.1"/>
</dbReference>
<keyword evidence="4" id="KW-0378">Hydrolase</keyword>
<keyword evidence="5 15" id="KW-0347">Helicase</keyword>
<dbReference type="GO" id="GO:0006310">
    <property type="term" value="P:DNA recombination"/>
    <property type="evidence" value="ECO:0007669"/>
    <property type="project" value="InterPro"/>
</dbReference>
<organism evidence="15 16">
    <name type="scientific">Flavobacterium psychrophilum</name>
    <dbReference type="NCBI Taxonomy" id="96345"/>
    <lineage>
        <taxon>Bacteria</taxon>
        <taxon>Pseudomonadati</taxon>
        <taxon>Bacteroidota</taxon>
        <taxon>Flavobacteriia</taxon>
        <taxon>Flavobacteriales</taxon>
        <taxon>Flavobacteriaceae</taxon>
        <taxon>Flavobacterium</taxon>
    </lineage>
</organism>
<dbReference type="GO" id="GO:0006281">
    <property type="term" value="P:DNA repair"/>
    <property type="evidence" value="ECO:0007669"/>
    <property type="project" value="TreeGrafter"/>
</dbReference>
<dbReference type="PROSITE" id="PS51192">
    <property type="entry name" value="HELICASE_ATP_BIND_1"/>
    <property type="match status" value="1"/>
</dbReference>
<dbReference type="Pfam" id="PF00271">
    <property type="entry name" value="Helicase_C"/>
    <property type="match status" value="1"/>
</dbReference>
<dbReference type="GO" id="GO:0046872">
    <property type="term" value="F:metal ion binding"/>
    <property type="evidence" value="ECO:0007669"/>
    <property type="project" value="UniProtKB-KW"/>
</dbReference>
<name>A0A7U2RB61_FLAPS</name>
<keyword evidence="6" id="KW-0067">ATP-binding</keyword>
<evidence type="ECO:0000256" key="4">
    <source>
        <dbReference type="ARBA" id="ARBA00022801"/>
    </source>
</evidence>
<dbReference type="GO" id="GO:0003677">
    <property type="term" value="F:DNA binding"/>
    <property type="evidence" value="ECO:0007669"/>
    <property type="project" value="UniProtKB-KW"/>
</dbReference>
<protein>
    <recommendedName>
        <fullName evidence="11">ATP-dependent DNA helicase RecQ</fullName>
        <ecNumber evidence="10">5.6.2.4</ecNumber>
    </recommendedName>
    <alternativeName>
        <fullName evidence="12">DNA 3'-5' helicase RecQ</fullName>
    </alternativeName>
</protein>
<proteinExistence type="inferred from homology"/>
<evidence type="ECO:0000313" key="16">
    <source>
        <dbReference type="Proteomes" id="UP000596329"/>
    </source>
</evidence>
<dbReference type="EMBL" id="CP059075">
    <property type="protein sequence ID" value="QRE05044.1"/>
    <property type="molecule type" value="Genomic_DNA"/>
</dbReference>
<dbReference type="SMART" id="SM00490">
    <property type="entry name" value="HELICc"/>
    <property type="match status" value="1"/>
</dbReference>
<comment type="similarity">
    <text evidence="1">Belongs to the helicase family. RecQ subfamily.</text>
</comment>
<evidence type="ECO:0000256" key="6">
    <source>
        <dbReference type="ARBA" id="ARBA00022840"/>
    </source>
</evidence>
<keyword evidence="3" id="KW-0547">Nucleotide-binding</keyword>
<dbReference type="FunFam" id="3.40.50.300:FF:000296">
    <property type="entry name" value="ATP-dependent DNA helicase RecQ"/>
    <property type="match status" value="1"/>
</dbReference>
<evidence type="ECO:0000259" key="14">
    <source>
        <dbReference type="PROSITE" id="PS51194"/>
    </source>
</evidence>
<dbReference type="InterPro" id="IPR004589">
    <property type="entry name" value="DNA_helicase_ATP-dep_RecQ"/>
</dbReference>
<dbReference type="GO" id="GO:0043590">
    <property type="term" value="C:bacterial nucleoid"/>
    <property type="evidence" value="ECO:0007669"/>
    <property type="project" value="TreeGrafter"/>
</dbReference>
<dbReference type="SMART" id="SM00487">
    <property type="entry name" value="DEXDc"/>
    <property type="match status" value="1"/>
</dbReference>
<dbReference type="InterPro" id="IPR001650">
    <property type="entry name" value="Helicase_C-like"/>
</dbReference>
<dbReference type="GO" id="GO:0005737">
    <property type="term" value="C:cytoplasm"/>
    <property type="evidence" value="ECO:0007669"/>
    <property type="project" value="TreeGrafter"/>
</dbReference>
<sequence>MQRALQILQKHWHYDSFRPVQDTIIQSVLEGNDTFGLMPTGGGKSLCFQVPAMVNDGLCLVISPLVALMKDQVNQLQARNIKAIALTGAIKANELINLLDNCQFGNYKFLYLSPERLEQDWVLERIKALPISLIAIDEAHCVSQWGHDFRPSYLKIKNLKSHFNKTPFVALTASATPQVKDDIIALLGLENPKVFQQSFARDNLGYFIIPAEDKIYKLHQILQKNPESAIIYVRNRKNCHEYASHLSVLGHKTTFYHAGLSVKEKEANMNSWMRDEKNVMIATSAFGMGIDKPNVKTVIHINLPENLESYYQEAGRAGRNGEKAFAVLISSPSDIIMAESQFIAVLPDTVFLKNVFVKLCNYLRIAYGEGINEEFSFNLNQFCSYYKLPTLKTYNALQFLDRQSIISLSQEFSEKAQVQFLIESKEVIRYISLNRDDEPIVSIILRTYPGIFDLQTNINTDFIAKKSNATEAKVLNLLEKLQKMEIVAYFSQKNESKITFLEVREDDRTINRVSRHLEKQNLVKKQQLQSVVNYVSNKDTCKSKLLLQYFGETATKDCGVCSYCSNKKKATHNREEIRAKMIRLLTKNPMNSRALTAMLSVEESEILKILQQLLEHNIISINTKNEYIIR</sequence>
<evidence type="ECO:0000256" key="5">
    <source>
        <dbReference type="ARBA" id="ARBA00022806"/>
    </source>
</evidence>
<keyword evidence="7" id="KW-0238">DNA-binding</keyword>
<dbReference type="CDD" id="cd17920">
    <property type="entry name" value="DEXHc_RecQ"/>
    <property type="match status" value="1"/>
</dbReference>
<evidence type="ECO:0000256" key="9">
    <source>
        <dbReference type="ARBA" id="ARBA00034617"/>
    </source>
</evidence>
<feature type="domain" description="Helicase C-terminal" evidence="14">
    <location>
        <begin position="214"/>
        <end position="379"/>
    </location>
</feature>
<dbReference type="InterPro" id="IPR011545">
    <property type="entry name" value="DEAD/DEAH_box_helicase_dom"/>
</dbReference>
<dbReference type="Pfam" id="PF00270">
    <property type="entry name" value="DEAD"/>
    <property type="match status" value="1"/>
</dbReference>
<evidence type="ECO:0000256" key="12">
    <source>
        <dbReference type="ARBA" id="ARBA00044550"/>
    </source>
</evidence>
<dbReference type="InterPro" id="IPR027417">
    <property type="entry name" value="P-loop_NTPase"/>
</dbReference>
<keyword evidence="8" id="KW-0413">Isomerase</keyword>
<dbReference type="InterPro" id="IPR036388">
    <property type="entry name" value="WH-like_DNA-bd_sf"/>
</dbReference>
<reference evidence="15 16" key="1">
    <citation type="submission" date="2020-07" db="EMBL/GenBank/DDBJ databases">
        <title>Genomic characterization of Flavobacterium psychrophilum strains.</title>
        <authorList>
            <person name="Castillo D."/>
            <person name="Jorgensen J."/>
            <person name="Middelboe M."/>
        </authorList>
    </citation>
    <scope>NUCLEOTIDE SEQUENCE [LARGE SCALE GENOMIC DNA]</scope>
    <source>
        <strain evidence="15 16">FPS-R7</strain>
    </source>
</reference>
<dbReference type="GO" id="GO:0005524">
    <property type="term" value="F:ATP binding"/>
    <property type="evidence" value="ECO:0007669"/>
    <property type="project" value="UniProtKB-KW"/>
</dbReference>
<dbReference type="Gene3D" id="1.10.10.10">
    <property type="entry name" value="Winged helix-like DNA-binding domain superfamily/Winged helix DNA-binding domain"/>
    <property type="match status" value="1"/>
</dbReference>
<dbReference type="Pfam" id="PF16124">
    <property type="entry name" value="RecQ_Zn_bind"/>
    <property type="match status" value="1"/>
</dbReference>
<dbReference type="GO" id="GO:0030894">
    <property type="term" value="C:replisome"/>
    <property type="evidence" value="ECO:0007669"/>
    <property type="project" value="TreeGrafter"/>
</dbReference>
<evidence type="ECO:0000256" key="1">
    <source>
        <dbReference type="ARBA" id="ARBA00005446"/>
    </source>
</evidence>
<evidence type="ECO:0000259" key="13">
    <source>
        <dbReference type="PROSITE" id="PS51192"/>
    </source>
</evidence>
<dbReference type="NCBIfam" id="TIGR00614">
    <property type="entry name" value="recQ_fam"/>
    <property type="match status" value="1"/>
</dbReference>
<dbReference type="PANTHER" id="PTHR13710:SF105">
    <property type="entry name" value="ATP-DEPENDENT DNA HELICASE Q1"/>
    <property type="match status" value="1"/>
</dbReference>
<evidence type="ECO:0000256" key="3">
    <source>
        <dbReference type="ARBA" id="ARBA00022741"/>
    </source>
</evidence>
<dbReference type="PANTHER" id="PTHR13710">
    <property type="entry name" value="DNA HELICASE RECQ FAMILY MEMBER"/>
    <property type="match status" value="1"/>
</dbReference>
<accession>A0A7U2RB61</accession>
<evidence type="ECO:0000256" key="8">
    <source>
        <dbReference type="ARBA" id="ARBA00023235"/>
    </source>
</evidence>
<evidence type="ECO:0000256" key="10">
    <source>
        <dbReference type="ARBA" id="ARBA00034808"/>
    </source>
</evidence>
<evidence type="ECO:0000256" key="2">
    <source>
        <dbReference type="ARBA" id="ARBA00022723"/>
    </source>
</evidence>
<dbReference type="PROSITE" id="PS51194">
    <property type="entry name" value="HELICASE_CTER"/>
    <property type="match status" value="1"/>
</dbReference>
<dbReference type="SUPFAM" id="SSF52540">
    <property type="entry name" value="P-loop containing nucleoside triphosphate hydrolases"/>
    <property type="match status" value="1"/>
</dbReference>
<dbReference type="Gene3D" id="3.40.50.300">
    <property type="entry name" value="P-loop containing nucleotide triphosphate hydrolases"/>
    <property type="match status" value="2"/>
</dbReference>
<feature type="domain" description="Helicase ATP-binding" evidence="13">
    <location>
        <begin position="25"/>
        <end position="193"/>
    </location>
</feature>
<evidence type="ECO:0000256" key="7">
    <source>
        <dbReference type="ARBA" id="ARBA00023125"/>
    </source>
</evidence>
<evidence type="ECO:0000256" key="11">
    <source>
        <dbReference type="ARBA" id="ARBA00044535"/>
    </source>
</evidence>
<dbReference type="GO" id="GO:0043138">
    <property type="term" value="F:3'-5' DNA helicase activity"/>
    <property type="evidence" value="ECO:0007669"/>
    <property type="project" value="UniProtKB-EC"/>
</dbReference>
<dbReference type="GO" id="GO:0016787">
    <property type="term" value="F:hydrolase activity"/>
    <property type="evidence" value="ECO:0007669"/>
    <property type="project" value="UniProtKB-KW"/>
</dbReference>
<dbReference type="AlphaFoldDB" id="A0A7U2RB61"/>
<dbReference type="GO" id="GO:0009378">
    <property type="term" value="F:four-way junction helicase activity"/>
    <property type="evidence" value="ECO:0007669"/>
    <property type="project" value="TreeGrafter"/>
</dbReference>
<dbReference type="InterPro" id="IPR032284">
    <property type="entry name" value="RecQ_Zn-bd"/>
</dbReference>